<proteinExistence type="predicted"/>
<name>A0A6G1E5I1_9ORYZ</name>
<gene>
    <name evidence="1" type="ORF">E2562_032604</name>
</gene>
<reference evidence="1 2" key="1">
    <citation type="submission" date="2019-11" db="EMBL/GenBank/DDBJ databases">
        <title>Whole genome sequence of Oryza granulata.</title>
        <authorList>
            <person name="Li W."/>
        </authorList>
    </citation>
    <scope>NUCLEOTIDE SEQUENCE [LARGE SCALE GENOMIC DNA]</scope>
    <source>
        <strain evidence="2">cv. Menghai</strain>
        <tissue evidence="1">Leaf</tissue>
    </source>
</reference>
<organism evidence="1 2">
    <name type="scientific">Oryza meyeriana var. granulata</name>
    <dbReference type="NCBI Taxonomy" id="110450"/>
    <lineage>
        <taxon>Eukaryota</taxon>
        <taxon>Viridiplantae</taxon>
        <taxon>Streptophyta</taxon>
        <taxon>Embryophyta</taxon>
        <taxon>Tracheophyta</taxon>
        <taxon>Spermatophyta</taxon>
        <taxon>Magnoliopsida</taxon>
        <taxon>Liliopsida</taxon>
        <taxon>Poales</taxon>
        <taxon>Poaceae</taxon>
        <taxon>BOP clade</taxon>
        <taxon>Oryzoideae</taxon>
        <taxon>Oryzeae</taxon>
        <taxon>Oryzinae</taxon>
        <taxon>Oryza</taxon>
        <taxon>Oryza meyeriana</taxon>
    </lineage>
</organism>
<evidence type="ECO:0000313" key="2">
    <source>
        <dbReference type="Proteomes" id="UP000479710"/>
    </source>
</evidence>
<protein>
    <submittedName>
        <fullName evidence="1">Uncharacterized protein</fullName>
    </submittedName>
</protein>
<comment type="caution">
    <text evidence="1">The sequence shown here is derived from an EMBL/GenBank/DDBJ whole genome shotgun (WGS) entry which is preliminary data.</text>
</comment>
<dbReference type="Proteomes" id="UP000479710">
    <property type="component" value="Unassembled WGS sequence"/>
</dbReference>
<evidence type="ECO:0000313" key="1">
    <source>
        <dbReference type="EMBL" id="KAF0920030.1"/>
    </source>
</evidence>
<sequence>MRGGWWWERRSRKGGGWRMQAGGGREWCTTKEMRGSTVRLPPEEMHSGWALRVRRATKEMRRKIEWRKSYLL</sequence>
<keyword evidence="2" id="KW-1185">Reference proteome</keyword>
<dbReference type="EMBL" id="SPHZ02000005">
    <property type="protein sequence ID" value="KAF0920030.1"/>
    <property type="molecule type" value="Genomic_DNA"/>
</dbReference>
<dbReference type="AlphaFoldDB" id="A0A6G1E5I1"/>
<accession>A0A6G1E5I1</accession>